<reference evidence="1 2" key="1">
    <citation type="submission" date="2019-06" db="EMBL/GenBank/DDBJ databases">
        <title>Sorghum-associated microbial communities from plants grown in Nebraska, USA.</title>
        <authorList>
            <person name="Schachtman D."/>
        </authorList>
    </citation>
    <scope>NUCLEOTIDE SEQUENCE [LARGE SCALE GENOMIC DNA]</scope>
    <source>
        <strain evidence="1 2">2482</strain>
    </source>
</reference>
<name>A0A561CDG3_9BACI</name>
<proteinExistence type="predicted"/>
<evidence type="ECO:0000313" key="2">
    <source>
        <dbReference type="Proteomes" id="UP000319671"/>
    </source>
</evidence>
<evidence type="ECO:0000313" key="1">
    <source>
        <dbReference type="EMBL" id="TWD89186.1"/>
    </source>
</evidence>
<gene>
    <name evidence="1" type="ORF">FB550_12839</name>
</gene>
<dbReference type="RefSeq" id="WP_186446677.1">
    <property type="nucleotide sequence ID" value="NZ_VIVN01000028.1"/>
</dbReference>
<organism evidence="1 2">
    <name type="scientific">Neobacillus bataviensis</name>
    <dbReference type="NCBI Taxonomy" id="220685"/>
    <lineage>
        <taxon>Bacteria</taxon>
        <taxon>Bacillati</taxon>
        <taxon>Bacillota</taxon>
        <taxon>Bacilli</taxon>
        <taxon>Bacillales</taxon>
        <taxon>Bacillaceae</taxon>
        <taxon>Neobacillus</taxon>
    </lineage>
</organism>
<sequence length="55" mass="6721">MIRNVIVVRDNEESVKKAIREILRSKHKGHEYALDLTRITDRERKREIMKQLTRF</sequence>
<accession>A0A561CDG3</accession>
<comment type="caution">
    <text evidence="1">The sequence shown here is derived from an EMBL/GenBank/DDBJ whole genome shotgun (WGS) entry which is preliminary data.</text>
</comment>
<keyword evidence="2" id="KW-1185">Reference proteome</keyword>
<dbReference type="EMBL" id="VIVN01000028">
    <property type="protein sequence ID" value="TWD89186.1"/>
    <property type="molecule type" value="Genomic_DNA"/>
</dbReference>
<dbReference type="Proteomes" id="UP000319671">
    <property type="component" value="Unassembled WGS sequence"/>
</dbReference>
<protein>
    <submittedName>
        <fullName evidence="1">Uncharacterized protein</fullName>
    </submittedName>
</protein>
<dbReference type="AlphaFoldDB" id="A0A561CDG3"/>